<dbReference type="AlphaFoldDB" id="A0A1H6TLD3"/>
<keyword evidence="2" id="KW-1185">Reference proteome</keyword>
<name>A0A1H6TLD3_9BACT</name>
<protein>
    <submittedName>
        <fullName evidence="1">Methane oxygenase PmoA</fullName>
    </submittedName>
</protein>
<proteinExistence type="predicted"/>
<sequence length="430" mass="48646">MFTVVGNFKTTYTSRMMKVKALVSFFLGFSLPFWGFSQKIATLAVELPAISNFAQPTSVNLTGLTALPDSVLRLVEVTGGALTEVPFQVDPMNDRTLHWLIPPAQDKGLVRTYELHQSTPKKDVGPLQLDQTDKALIVRKNGKDLWQYNFATVYPPEGVDSAYARSGFVHPMWSPGGKALTRIQPEDHYHHYGLWNPWTRAVFKGETIDFWNLAEKQGTVRFANFVTRSEGPVFAGYRVLHEHLVLQNRPTPEVAMTEVQGARIFALDDSETYYLADISILLNPAATPVTLKEYRYGSLGWRTTEKWNNQNSEVITSEGLNRKTADGSLARWCIVQGEIDDAYASVVMMSSPANYNHPEPLRIWPEDMYGRGDMYANFAPTKNRDWHLEPGKSYVLNYRFLVSSKKISPEEAEAAWKQFGLPPKITIKKE</sequence>
<organism evidence="1 2">
    <name type="scientific">Cyclobacterium xiamenense</name>
    <dbReference type="NCBI Taxonomy" id="1297121"/>
    <lineage>
        <taxon>Bacteria</taxon>
        <taxon>Pseudomonadati</taxon>
        <taxon>Bacteroidota</taxon>
        <taxon>Cytophagia</taxon>
        <taxon>Cytophagales</taxon>
        <taxon>Cyclobacteriaceae</taxon>
        <taxon>Cyclobacterium</taxon>
    </lineage>
</organism>
<dbReference type="Proteomes" id="UP000199403">
    <property type="component" value="Unassembled WGS sequence"/>
</dbReference>
<dbReference type="EMBL" id="FNZH01000001">
    <property type="protein sequence ID" value="SEI80868.1"/>
    <property type="molecule type" value="Genomic_DNA"/>
</dbReference>
<reference evidence="2" key="1">
    <citation type="submission" date="2016-10" db="EMBL/GenBank/DDBJ databases">
        <authorList>
            <person name="Varghese N."/>
            <person name="Submissions S."/>
        </authorList>
    </citation>
    <scope>NUCLEOTIDE SEQUENCE [LARGE SCALE GENOMIC DNA]</scope>
    <source>
        <strain evidence="2">IBRC-M 10761</strain>
    </source>
</reference>
<dbReference type="InterPro" id="IPR029475">
    <property type="entry name" value="DUF6807"/>
</dbReference>
<gene>
    <name evidence="1" type="ORF">SAMN05192553_101373</name>
</gene>
<evidence type="ECO:0000313" key="1">
    <source>
        <dbReference type="EMBL" id="SEI80868.1"/>
    </source>
</evidence>
<dbReference type="Pfam" id="PF14100">
    <property type="entry name" value="DUF6807"/>
    <property type="match status" value="1"/>
</dbReference>
<accession>A0A1H6TLD3</accession>
<dbReference type="STRING" id="1416801.SAMN05192553_101373"/>
<evidence type="ECO:0000313" key="2">
    <source>
        <dbReference type="Proteomes" id="UP000199403"/>
    </source>
</evidence>